<evidence type="ECO:0000259" key="7">
    <source>
        <dbReference type="PROSITE" id="PS51847"/>
    </source>
</evidence>
<accession>A0A2I0HVZ0</accession>
<feature type="transmembrane region" description="Helical" evidence="6">
    <location>
        <begin position="7"/>
        <end position="25"/>
    </location>
</feature>
<keyword evidence="6" id="KW-0812">Transmembrane</keyword>
<keyword evidence="6" id="KW-1133">Transmembrane helix</keyword>
<proteinExistence type="predicted"/>
<reference evidence="8 9" key="1">
    <citation type="submission" date="2017-11" db="EMBL/GenBank/DDBJ databases">
        <title>De-novo sequencing of pomegranate (Punica granatum L.) genome.</title>
        <authorList>
            <person name="Akparov Z."/>
            <person name="Amiraslanov A."/>
            <person name="Hajiyeva S."/>
            <person name="Abbasov M."/>
            <person name="Kaur K."/>
            <person name="Hamwieh A."/>
            <person name="Solovyev V."/>
            <person name="Salamov A."/>
            <person name="Braich B."/>
            <person name="Kosarev P."/>
            <person name="Mahmoud A."/>
            <person name="Hajiyev E."/>
            <person name="Babayeva S."/>
            <person name="Izzatullayeva V."/>
            <person name="Mammadov A."/>
            <person name="Mammadov A."/>
            <person name="Sharifova S."/>
            <person name="Ojaghi J."/>
            <person name="Eynullazada K."/>
            <person name="Bayramov B."/>
            <person name="Abdulazimova A."/>
            <person name="Shahmuradov I."/>
        </authorList>
    </citation>
    <scope>NUCLEOTIDE SEQUENCE [LARGE SCALE GENOMIC DNA]</scope>
    <source>
        <strain evidence="9">cv. AG2017</strain>
        <tissue evidence="8">Leaf</tissue>
    </source>
</reference>
<name>A0A2I0HVZ0_PUNGR</name>
<dbReference type="Proteomes" id="UP000233551">
    <property type="component" value="Unassembled WGS sequence"/>
</dbReference>
<protein>
    <recommendedName>
        <fullName evidence="7">SMP-LTD domain-containing protein</fullName>
    </recommendedName>
</protein>
<evidence type="ECO:0000256" key="4">
    <source>
        <dbReference type="ARBA" id="ARBA00023121"/>
    </source>
</evidence>
<keyword evidence="2" id="KW-0813">Transport</keyword>
<dbReference type="InterPro" id="IPR052847">
    <property type="entry name" value="Ext_Synaptotagmin/KAHRP-like"/>
</dbReference>
<evidence type="ECO:0000256" key="5">
    <source>
        <dbReference type="ARBA" id="ARBA00023136"/>
    </source>
</evidence>
<dbReference type="InterPro" id="IPR031468">
    <property type="entry name" value="SMP_LBD"/>
</dbReference>
<comment type="caution">
    <text evidence="8">The sequence shown here is derived from an EMBL/GenBank/DDBJ whole genome shotgun (WGS) entry which is preliminary data.</text>
</comment>
<evidence type="ECO:0000313" key="8">
    <source>
        <dbReference type="EMBL" id="PKI35858.1"/>
    </source>
</evidence>
<dbReference type="STRING" id="22663.A0A2I0HVZ0"/>
<sequence length="254" mass="29583">MDITEVTIIHHAGIVLLGLWLLAEFNWCHPVAYFISLVYLYLVHERYVLRLQKKLQFEERKQSYQRRVLTDSETVRWLNHAVEKIWPVCMEQIASQKILLPIIPWFLEKYKPWTAKEAVVQHLYMGRNPPIFTEMRVLRQGSEDDHLVLELGMNFLTAEDMSAILAVKLRKRLGFGMWAKLHITGMHVEGKVLIGVKFLEHWPFLGRLRVCFAEPPYFQMTVKPIFTHGIDVTELPGIAGWLVSSKLYAALSSI</sequence>
<dbReference type="GO" id="GO:0008289">
    <property type="term" value="F:lipid binding"/>
    <property type="evidence" value="ECO:0007669"/>
    <property type="project" value="UniProtKB-KW"/>
</dbReference>
<dbReference type="CDD" id="cd21669">
    <property type="entry name" value="SMP_SF"/>
    <property type="match status" value="1"/>
</dbReference>
<dbReference type="PANTHER" id="PTHR47042:SF4">
    <property type="entry name" value="OS02G0313700 PROTEIN"/>
    <property type="match status" value="1"/>
</dbReference>
<keyword evidence="4" id="KW-0446">Lipid-binding</keyword>
<evidence type="ECO:0000256" key="6">
    <source>
        <dbReference type="SAM" id="Phobius"/>
    </source>
</evidence>
<evidence type="ECO:0000256" key="2">
    <source>
        <dbReference type="ARBA" id="ARBA00022448"/>
    </source>
</evidence>
<evidence type="ECO:0000256" key="1">
    <source>
        <dbReference type="ARBA" id="ARBA00004370"/>
    </source>
</evidence>
<keyword evidence="5 6" id="KW-0472">Membrane</keyword>
<dbReference type="GO" id="GO:0016020">
    <property type="term" value="C:membrane"/>
    <property type="evidence" value="ECO:0007669"/>
    <property type="project" value="UniProtKB-SubCell"/>
</dbReference>
<organism evidence="8 9">
    <name type="scientific">Punica granatum</name>
    <name type="common">Pomegranate</name>
    <dbReference type="NCBI Taxonomy" id="22663"/>
    <lineage>
        <taxon>Eukaryota</taxon>
        <taxon>Viridiplantae</taxon>
        <taxon>Streptophyta</taxon>
        <taxon>Embryophyta</taxon>
        <taxon>Tracheophyta</taxon>
        <taxon>Spermatophyta</taxon>
        <taxon>Magnoliopsida</taxon>
        <taxon>eudicotyledons</taxon>
        <taxon>Gunneridae</taxon>
        <taxon>Pentapetalae</taxon>
        <taxon>rosids</taxon>
        <taxon>malvids</taxon>
        <taxon>Myrtales</taxon>
        <taxon>Lythraceae</taxon>
        <taxon>Punica</taxon>
    </lineage>
</organism>
<gene>
    <name evidence="8" type="ORF">CRG98_043767</name>
</gene>
<dbReference type="GO" id="GO:0006869">
    <property type="term" value="P:lipid transport"/>
    <property type="evidence" value="ECO:0007669"/>
    <property type="project" value="UniProtKB-KW"/>
</dbReference>
<dbReference type="PANTHER" id="PTHR47042">
    <property type="entry name" value="C2 DOMAIN-CONTAINING PROTEIN-LIKE"/>
    <property type="match status" value="1"/>
</dbReference>
<evidence type="ECO:0000313" key="9">
    <source>
        <dbReference type="Proteomes" id="UP000233551"/>
    </source>
</evidence>
<dbReference type="PROSITE" id="PS51847">
    <property type="entry name" value="SMP"/>
    <property type="match status" value="1"/>
</dbReference>
<keyword evidence="3" id="KW-0445">Lipid transport</keyword>
<comment type="subcellular location">
    <subcellularLocation>
        <location evidence="1">Membrane</location>
    </subcellularLocation>
</comment>
<keyword evidence="9" id="KW-1185">Reference proteome</keyword>
<evidence type="ECO:0000256" key="3">
    <source>
        <dbReference type="ARBA" id="ARBA00023055"/>
    </source>
</evidence>
<feature type="domain" description="SMP-LTD" evidence="7">
    <location>
        <begin position="71"/>
        <end position="254"/>
    </location>
</feature>
<dbReference type="AlphaFoldDB" id="A0A2I0HVZ0"/>
<dbReference type="EMBL" id="PGOL01005202">
    <property type="protein sequence ID" value="PKI35858.1"/>
    <property type="molecule type" value="Genomic_DNA"/>
</dbReference>